<comment type="caution">
    <text evidence="3">The sequence shown here is derived from an EMBL/GenBank/DDBJ whole genome shotgun (WGS) entry which is preliminary data.</text>
</comment>
<dbReference type="EMBL" id="VSSQ01013739">
    <property type="protein sequence ID" value="MPM52167.1"/>
    <property type="molecule type" value="Genomic_DNA"/>
</dbReference>
<dbReference type="InterPro" id="IPR025303">
    <property type="entry name" value="PdaC"/>
</dbReference>
<feature type="domain" description="DUF3298" evidence="1">
    <location>
        <begin position="191"/>
        <end position="266"/>
    </location>
</feature>
<protein>
    <recommendedName>
        <fullName evidence="4">Anti-sigma-V factor RsiV</fullName>
    </recommendedName>
</protein>
<dbReference type="Pfam" id="PF13739">
    <property type="entry name" value="PdaC"/>
    <property type="match status" value="1"/>
</dbReference>
<evidence type="ECO:0008006" key="4">
    <source>
        <dbReference type="Google" id="ProtNLM"/>
    </source>
</evidence>
<evidence type="ECO:0000259" key="1">
    <source>
        <dbReference type="Pfam" id="PF11738"/>
    </source>
</evidence>
<dbReference type="InterPro" id="IPR037126">
    <property type="entry name" value="PdaC/RsiV-like_sf"/>
</dbReference>
<dbReference type="InterPro" id="IPR021729">
    <property type="entry name" value="DUF3298"/>
</dbReference>
<evidence type="ECO:0000313" key="3">
    <source>
        <dbReference type="EMBL" id="MPM52167.1"/>
    </source>
</evidence>
<dbReference type="Pfam" id="PF11738">
    <property type="entry name" value="DUF3298"/>
    <property type="match status" value="1"/>
</dbReference>
<evidence type="ECO:0000259" key="2">
    <source>
        <dbReference type="Pfam" id="PF13739"/>
    </source>
</evidence>
<dbReference type="Gene3D" id="3.30.565.40">
    <property type="entry name" value="Fervidobacterium nodosum Rt17-B1 like"/>
    <property type="match status" value="1"/>
</dbReference>
<organism evidence="3">
    <name type="scientific">bioreactor metagenome</name>
    <dbReference type="NCBI Taxonomy" id="1076179"/>
    <lineage>
        <taxon>unclassified sequences</taxon>
        <taxon>metagenomes</taxon>
        <taxon>ecological metagenomes</taxon>
    </lineage>
</organism>
<proteinExistence type="predicted"/>
<reference evidence="3" key="1">
    <citation type="submission" date="2019-08" db="EMBL/GenBank/DDBJ databases">
        <authorList>
            <person name="Kucharzyk K."/>
            <person name="Murdoch R.W."/>
            <person name="Higgins S."/>
            <person name="Loffler F."/>
        </authorList>
    </citation>
    <scope>NUCLEOTIDE SEQUENCE</scope>
</reference>
<feature type="domain" description="Deacetylase PdaC" evidence="2">
    <location>
        <begin position="63"/>
        <end position="173"/>
    </location>
</feature>
<dbReference type="Gene3D" id="3.90.640.20">
    <property type="entry name" value="Heat-shock cognate protein, ATPase"/>
    <property type="match status" value="1"/>
</dbReference>
<name>A0A645AGM4_9ZZZZ</name>
<accession>A0A645AGM4</accession>
<sequence>MMKKTKPIACLSLITILLSTSFSYANFDKKTIYDKVECIQLPLFKSKHSSINNVFTIEMKKIDENKEFFKSDIHYPNLKIKNKYLDDENSNIEFIENINKEIFNYINDFKNKIEEESKEYEKQYKTIFSKAKDQYVKYQYEAYSDYQVTYNKNNLISIPIKLYEFTGGAHGMSHLKSFNYDLENKKELKLKDLFKENVNYKKIVNKFINDEISKNKDIYFTREEGFKGISDNQSFYIDNEGIVVYFGLYEIAPYYVGIPKFKLTWDDFEKYLQYNK</sequence>
<dbReference type="AlphaFoldDB" id="A0A645AGM4"/>
<gene>
    <name evidence="3" type="ORF">SDC9_98923</name>
</gene>